<gene>
    <name evidence="6" type="ORF">SCD90_04050</name>
</gene>
<dbReference type="Pfam" id="PF01124">
    <property type="entry name" value="MAPEG"/>
    <property type="match status" value="1"/>
</dbReference>
<evidence type="ECO:0000256" key="2">
    <source>
        <dbReference type="ARBA" id="ARBA00022692"/>
    </source>
</evidence>
<dbReference type="InterPro" id="IPR001129">
    <property type="entry name" value="Membr-assoc_MAPEG"/>
</dbReference>
<dbReference type="InterPro" id="IPR023352">
    <property type="entry name" value="MAPEG-like_dom_sf"/>
</dbReference>
<comment type="subcellular location">
    <subcellularLocation>
        <location evidence="1">Membrane</location>
    </subcellularLocation>
</comment>
<evidence type="ECO:0000256" key="5">
    <source>
        <dbReference type="SAM" id="Phobius"/>
    </source>
</evidence>
<keyword evidence="4 5" id="KW-0472">Membrane</keyword>
<accession>A0ABU4RK51</accession>
<reference evidence="6 7" key="1">
    <citation type="submission" date="2023-11" db="EMBL/GenBank/DDBJ databases">
        <authorList>
            <person name="Bao R."/>
        </authorList>
    </citation>
    <scope>NUCLEOTIDE SEQUENCE [LARGE SCALE GENOMIC DNA]</scope>
    <source>
        <strain evidence="6 7">PJ23</strain>
    </source>
</reference>
<evidence type="ECO:0000256" key="4">
    <source>
        <dbReference type="ARBA" id="ARBA00023136"/>
    </source>
</evidence>
<sequence>MTRFDVLLPVFVQAALMFGLLFWLARERYVAVKSGTFDLAGYREGGAGFPRQPTLVNNCYKNQFELPVLFFALVPLAIITEKAGFVFVVLAWVFVVSRIVHALIYTTTNEVRRRALAFCVGVVALFAMWFLFFIDMLVASL</sequence>
<protein>
    <submittedName>
        <fullName evidence="6">MAPEG family protein</fullName>
    </submittedName>
</protein>
<feature type="transmembrane region" description="Helical" evidence="5">
    <location>
        <begin position="68"/>
        <end position="95"/>
    </location>
</feature>
<organism evidence="6 7">
    <name type="scientific">Terrihabitans rhizophilus</name>
    <dbReference type="NCBI Taxonomy" id="3092662"/>
    <lineage>
        <taxon>Bacteria</taxon>
        <taxon>Pseudomonadati</taxon>
        <taxon>Pseudomonadota</taxon>
        <taxon>Alphaproteobacteria</taxon>
        <taxon>Hyphomicrobiales</taxon>
        <taxon>Terrihabitans</taxon>
    </lineage>
</organism>
<feature type="transmembrane region" description="Helical" evidence="5">
    <location>
        <begin position="6"/>
        <end position="25"/>
    </location>
</feature>
<evidence type="ECO:0000313" key="7">
    <source>
        <dbReference type="Proteomes" id="UP001274321"/>
    </source>
</evidence>
<keyword evidence="7" id="KW-1185">Reference proteome</keyword>
<dbReference type="EMBL" id="JAXAFJ010000002">
    <property type="protein sequence ID" value="MDX6805229.1"/>
    <property type="molecule type" value="Genomic_DNA"/>
</dbReference>
<dbReference type="Proteomes" id="UP001274321">
    <property type="component" value="Unassembled WGS sequence"/>
</dbReference>
<feature type="transmembrane region" description="Helical" evidence="5">
    <location>
        <begin position="115"/>
        <end position="138"/>
    </location>
</feature>
<name>A0ABU4RK51_9HYPH</name>
<keyword evidence="2 5" id="KW-0812">Transmembrane</keyword>
<comment type="caution">
    <text evidence="6">The sequence shown here is derived from an EMBL/GenBank/DDBJ whole genome shotgun (WGS) entry which is preliminary data.</text>
</comment>
<dbReference type="RefSeq" id="WP_319843354.1">
    <property type="nucleotide sequence ID" value="NZ_JAXAFJ010000002.1"/>
</dbReference>
<evidence type="ECO:0000256" key="3">
    <source>
        <dbReference type="ARBA" id="ARBA00022989"/>
    </source>
</evidence>
<dbReference type="Gene3D" id="1.20.120.550">
    <property type="entry name" value="Membrane associated eicosanoid/glutathione metabolism-like domain"/>
    <property type="match status" value="1"/>
</dbReference>
<proteinExistence type="predicted"/>
<dbReference type="SUPFAM" id="SSF161084">
    <property type="entry name" value="MAPEG domain-like"/>
    <property type="match status" value="1"/>
</dbReference>
<keyword evidence="3 5" id="KW-1133">Transmembrane helix</keyword>
<evidence type="ECO:0000313" key="6">
    <source>
        <dbReference type="EMBL" id="MDX6805229.1"/>
    </source>
</evidence>
<evidence type="ECO:0000256" key="1">
    <source>
        <dbReference type="ARBA" id="ARBA00004370"/>
    </source>
</evidence>